<dbReference type="EMBL" id="KN607908">
    <property type="protein sequence ID" value="KHJ78937.1"/>
    <property type="molecule type" value="Genomic_DNA"/>
</dbReference>
<keyword evidence="3" id="KW-1185">Reference proteome</keyword>
<evidence type="ECO:0000256" key="1">
    <source>
        <dbReference type="SAM" id="SignalP"/>
    </source>
</evidence>
<proteinExistence type="predicted"/>
<protein>
    <submittedName>
        <fullName evidence="2">Uncharacterized protein</fullName>
    </submittedName>
</protein>
<accession>A0A0B1S610</accession>
<name>A0A0B1S610_OESDE</name>
<sequence length="66" mass="7142">MVVIVTLLLMLCLSHAALTDPAVVPSPGYGYALEVYGLFNATRFACMKKAGYNVIFVKCVPSVVKF</sequence>
<gene>
    <name evidence="2" type="ORF">OESDEN_21433</name>
</gene>
<dbReference type="Proteomes" id="UP000053660">
    <property type="component" value="Unassembled WGS sequence"/>
</dbReference>
<evidence type="ECO:0000313" key="3">
    <source>
        <dbReference type="Proteomes" id="UP000053660"/>
    </source>
</evidence>
<reference evidence="2 3" key="1">
    <citation type="submission" date="2014-03" db="EMBL/GenBank/DDBJ databases">
        <title>Draft genome of the hookworm Oesophagostomum dentatum.</title>
        <authorList>
            <person name="Mitreva M."/>
        </authorList>
    </citation>
    <scope>NUCLEOTIDE SEQUENCE [LARGE SCALE GENOMIC DNA]</scope>
    <source>
        <strain evidence="2 3">OD-Hann</strain>
    </source>
</reference>
<dbReference type="AlphaFoldDB" id="A0A0B1S610"/>
<evidence type="ECO:0000313" key="2">
    <source>
        <dbReference type="EMBL" id="KHJ78937.1"/>
    </source>
</evidence>
<feature type="signal peptide" evidence="1">
    <location>
        <begin position="1"/>
        <end position="16"/>
    </location>
</feature>
<organism evidence="2 3">
    <name type="scientific">Oesophagostomum dentatum</name>
    <name type="common">Nodular worm</name>
    <dbReference type="NCBI Taxonomy" id="61180"/>
    <lineage>
        <taxon>Eukaryota</taxon>
        <taxon>Metazoa</taxon>
        <taxon>Ecdysozoa</taxon>
        <taxon>Nematoda</taxon>
        <taxon>Chromadorea</taxon>
        <taxon>Rhabditida</taxon>
        <taxon>Rhabditina</taxon>
        <taxon>Rhabditomorpha</taxon>
        <taxon>Strongyloidea</taxon>
        <taxon>Strongylidae</taxon>
        <taxon>Oesophagostomum</taxon>
    </lineage>
</organism>
<feature type="chain" id="PRO_5002082274" evidence="1">
    <location>
        <begin position="17"/>
        <end position="66"/>
    </location>
</feature>
<keyword evidence="1" id="KW-0732">Signal</keyword>